<gene>
    <name evidence="2" type="ORF">CRDW_03450</name>
</gene>
<dbReference type="Gene3D" id="2.60.120.10">
    <property type="entry name" value="Jelly Rolls"/>
    <property type="match status" value="1"/>
</dbReference>
<name>A0ABM8K256_9FLAO</name>
<dbReference type="Proteomes" id="UP001380186">
    <property type="component" value="Chromosome"/>
</dbReference>
<reference evidence="2 3" key="1">
    <citation type="journal article" date="2020" name="Microbes Environ.">
        <title>Synthetic bacterial community of duckweed: a simple and stable system to study plant-microbe interactions.</title>
        <authorList>
            <person name="Ishizawa H."/>
            <person name="Tada M."/>
            <person name="Kuroda M."/>
            <person name="Inoue D."/>
            <person name="Futamata H."/>
            <person name="Ike M."/>
        </authorList>
    </citation>
    <scope>NUCLEOTIDE SEQUENCE [LARGE SCALE GENOMIC DNA]</scope>
    <source>
        <strain evidence="2 3">DW100</strain>
    </source>
</reference>
<dbReference type="EMBL" id="AP029022">
    <property type="protein sequence ID" value="BEV02971.1"/>
    <property type="molecule type" value="Genomic_DNA"/>
</dbReference>
<dbReference type="Pfam" id="PF00027">
    <property type="entry name" value="cNMP_binding"/>
    <property type="match status" value="1"/>
</dbReference>
<evidence type="ECO:0000313" key="3">
    <source>
        <dbReference type="Proteomes" id="UP001380186"/>
    </source>
</evidence>
<feature type="domain" description="Cyclic nucleotide-binding" evidence="1">
    <location>
        <begin position="34"/>
        <end position="121"/>
    </location>
</feature>
<evidence type="ECO:0000313" key="2">
    <source>
        <dbReference type="EMBL" id="BEV02971.1"/>
    </source>
</evidence>
<dbReference type="InterPro" id="IPR014710">
    <property type="entry name" value="RmlC-like_jellyroll"/>
</dbReference>
<proteinExistence type="predicted"/>
<organism evidence="2 3">
    <name type="scientific">Chryseobacterium gambrini</name>
    <dbReference type="NCBI Taxonomy" id="373672"/>
    <lineage>
        <taxon>Bacteria</taxon>
        <taxon>Pseudomonadati</taxon>
        <taxon>Bacteroidota</taxon>
        <taxon>Flavobacteriia</taxon>
        <taxon>Flavobacteriales</taxon>
        <taxon>Weeksellaceae</taxon>
        <taxon>Chryseobacterium group</taxon>
        <taxon>Chryseobacterium</taxon>
    </lineage>
</organism>
<protein>
    <submittedName>
        <fullName evidence="2">Crp/Fnr family transcriptional regulator</fullName>
    </submittedName>
</protein>
<dbReference type="InterPro" id="IPR000595">
    <property type="entry name" value="cNMP-bd_dom"/>
</dbReference>
<accession>A0ABM8K256</accession>
<sequence>MNYPRLMEIDQILDCIYILPEISKIKLKQYITEVSYPKNFCLMEAQKVIPHIYFLKKGIVRAYATTEERDITFWFGNEGEPVVSMKSYVENNPGYENIELLENCEFYKLETEHLKKLFNEDIHIANWGRKFAERELVKTEELIISRQYKTALERYKDLVKNKPDLIRRVQLGHIASYLGISQVSLSRIRAEIKL</sequence>
<dbReference type="InterPro" id="IPR018490">
    <property type="entry name" value="cNMP-bd_dom_sf"/>
</dbReference>
<keyword evidence="3" id="KW-1185">Reference proteome</keyword>
<evidence type="ECO:0000259" key="1">
    <source>
        <dbReference type="Pfam" id="PF00027"/>
    </source>
</evidence>
<dbReference type="SUPFAM" id="SSF51206">
    <property type="entry name" value="cAMP-binding domain-like"/>
    <property type="match status" value="1"/>
</dbReference>